<protein>
    <recommendedName>
        <fullName evidence="8">Ethylmalonyl-CoA decarboxylase</fullName>
        <ecNumber evidence="7">4.1.1.94</ecNumber>
    </recommendedName>
    <alternativeName>
        <fullName evidence="10">Enoyl-CoA hydratase domain-containing protein 1</fullName>
    </alternativeName>
    <alternativeName>
        <fullName evidence="9">Methylmalonyl-CoA decarboxylase</fullName>
    </alternativeName>
</protein>
<evidence type="ECO:0000256" key="9">
    <source>
        <dbReference type="ARBA" id="ARBA00042052"/>
    </source>
</evidence>
<organism evidence="13">
    <name type="scientific">marine sediment metagenome</name>
    <dbReference type="NCBI Taxonomy" id="412755"/>
    <lineage>
        <taxon>unclassified sequences</taxon>
        <taxon>metagenomes</taxon>
        <taxon>ecological metagenomes</taxon>
    </lineage>
</organism>
<dbReference type="SUPFAM" id="SSF52096">
    <property type="entry name" value="ClpP/crotonase"/>
    <property type="match status" value="1"/>
</dbReference>
<evidence type="ECO:0000256" key="7">
    <source>
        <dbReference type="ARBA" id="ARBA00038883"/>
    </source>
</evidence>
<comment type="subcellular location">
    <subcellularLocation>
        <location evidence="1">Cytoplasm</location>
        <location evidence="1">Cytosol</location>
    </subcellularLocation>
</comment>
<evidence type="ECO:0000256" key="11">
    <source>
        <dbReference type="ARBA" id="ARBA00047446"/>
    </source>
</evidence>
<comment type="catalytic activity">
    <reaction evidence="6">
        <text>(2R)-ethylmalonyl-CoA + H(+) = butanoyl-CoA + CO2</text>
        <dbReference type="Rhea" id="RHEA:59540"/>
        <dbReference type="ChEBI" id="CHEBI:15378"/>
        <dbReference type="ChEBI" id="CHEBI:16526"/>
        <dbReference type="ChEBI" id="CHEBI:57371"/>
        <dbReference type="ChEBI" id="CHEBI:85316"/>
        <dbReference type="EC" id="4.1.1.94"/>
    </reaction>
    <physiologicalReaction direction="left-to-right" evidence="6">
        <dbReference type="Rhea" id="RHEA:59541"/>
    </physiologicalReaction>
</comment>
<sequence length="221" mass="23690">GNAFVSGGDLSELQHYPTRSDGLRLATIMGEALKRLDALPYPTVAAINGPARGGGAEIAIACDLRTIAEDADIGFVHTRIGIIPAWGGGQRLLRVVGFARALELITTGRVLTGKEAVVLGVANILTPVGNALTQAKELCRQIASKPPAAVMAAKRALKYGQSLPQDEALEAERAEFPALWDTDFRKAAVNRFLTKNKSTKSNYQVEELIDKKQDQLELKSA</sequence>
<comment type="similarity">
    <text evidence="2">Belongs to the enoyl-CoA hydratase/isomerase family.</text>
</comment>
<comment type="function">
    <text evidence="12">Decarboxylates ethylmalonyl-CoA, a potentially toxic metabolite, to form butyryl-CoA, suggesting it might be involved in metabolite proofreading. Acts preferentially on (S)-ethylmalonyl-CoA but also has some activity on the (R)-isomer. Also has methylmalonyl-CoA decarboxylase activity at lower level.</text>
</comment>
<evidence type="ECO:0000256" key="12">
    <source>
        <dbReference type="ARBA" id="ARBA00056546"/>
    </source>
</evidence>
<proteinExistence type="inferred from homology"/>
<evidence type="ECO:0000313" key="13">
    <source>
        <dbReference type="EMBL" id="GAG02375.1"/>
    </source>
</evidence>
<name>X0UA06_9ZZZZ</name>
<evidence type="ECO:0000256" key="2">
    <source>
        <dbReference type="ARBA" id="ARBA00005254"/>
    </source>
</evidence>
<comment type="catalytic activity">
    <reaction evidence="11">
        <text>(S)-methylmalonyl-CoA + H(+) = propanoyl-CoA + CO2</text>
        <dbReference type="Rhea" id="RHEA:61340"/>
        <dbReference type="ChEBI" id="CHEBI:15378"/>
        <dbReference type="ChEBI" id="CHEBI:16526"/>
        <dbReference type="ChEBI" id="CHEBI:57327"/>
        <dbReference type="ChEBI" id="CHEBI:57392"/>
        <dbReference type="EC" id="4.1.1.94"/>
    </reaction>
    <physiologicalReaction direction="left-to-right" evidence="11">
        <dbReference type="Rhea" id="RHEA:61341"/>
    </physiologicalReaction>
</comment>
<dbReference type="Pfam" id="PF00378">
    <property type="entry name" value="ECH_1"/>
    <property type="match status" value="1"/>
</dbReference>
<dbReference type="PROSITE" id="PS00166">
    <property type="entry name" value="ENOYL_COA_HYDRATASE"/>
    <property type="match status" value="1"/>
</dbReference>
<evidence type="ECO:0000256" key="4">
    <source>
        <dbReference type="ARBA" id="ARBA00023239"/>
    </source>
</evidence>
<reference evidence="13" key="1">
    <citation type="journal article" date="2014" name="Front. Microbiol.">
        <title>High frequency of phylogenetically diverse reductive dehalogenase-homologous genes in deep subseafloor sedimentary metagenomes.</title>
        <authorList>
            <person name="Kawai M."/>
            <person name="Futagami T."/>
            <person name="Toyoda A."/>
            <person name="Takaki Y."/>
            <person name="Nishi S."/>
            <person name="Hori S."/>
            <person name="Arai W."/>
            <person name="Tsubouchi T."/>
            <person name="Morono Y."/>
            <person name="Uchiyama I."/>
            <person name="Ito T."/>
            <person name="Fujiyama A."/>
            <person name="Inagaki F."/>
            <person name="Takami H."/>
        </authorList>
    </citation>
    <scope>NUCLEOTIDE SEQUENCE</scope>
    <source>
        <strain evidence="13">Expedition CK06-06</strain>
    </source>
</reference>
<dbReference type="InterPro" id="IPR018376">
    <property type="entry name" value="Enoyl-CoA_hyd/isom_CS"/>
</dbReference>
<dbReference type="GO" id="GO:0005829">
    <property type="term" value="C:cytosol"/>
    <property type="evidence" value="ECO:0007669"/>
    <property type="project" value="UniProtKB-SubCell"/>
</dbReference>
<feature type="non-terminal residue" evidence="13">
    <location>
        <position position="1"/>
    </location>
</feature>
<dbReference type="GO" id="GO:0004492">
    <property type="term" value="F:methyl/ethyl malonyl-CoA decarboxylase activity"/>
    <property type="evidence" value="ECO:0007669"/>
    <property type="project" value="UniProtKB-EC"/>
</dbReference>
<dbReference type="GO" id="GO:0006635">
    <property type="term" value="P:fatty acid beta-oxidation"/>
    <property type="evidence" value="ECO:0007669"/>
    <property type="project" value="TreeGrafter"/>
</dbReference>
<evidence type="ECO:0000256" key="6">
    <source>
        <dbReference type="ARBA" id="ARBA00036541"/>
    </source>
</evidence>
<evidence type="ECO:0000256" key="10">
    <source>
        <dbReference type="ARBA" id="ARBA00042182"/>
    </source>
</evidence>
<dbReference type="InterPro" id="IPR001753">
    <property type="entry name" value="Enoyl-CoA_hydra/iso"/>
</dbReference>
<dbReference type="PANTHER" id="PTHR11941">
    <property type="entry name" value="ENOYL-COA HYDRATASE-RELATED"/>
    <property type="match status" value="1"/>
</dbReference>
<accession>X0UA06</accession>
<keyword evidence="4" id="KW-0456">Lyase</keyword>
<gene>
    <name evidence="13" type="ORF">S01H1_38102</name>
</gene>
<dbReference type="AlphaFoldDB" id="X0UA06"/>
<evidence type="ECO:0000256" key="1">
    <source>
        <dbReference type="ARBA" id="ARBA00004514"/>
    </source>
</evidence>
<dbReference type="InterPro" id="IPR029045">
    <property type="entry name" value="ClpP/crotonase-like_dom_sf"/>
</dbReference>
<evidence type="ECO:0000256" key="8">
    <source>
        <dbReference type="ARBA" id="ARBA00039903"/>
    </source>
</evidence>
<comment type="caution">
    <text evidence="13">The sequence shown here is derived from an EMBL/GenBank/DDBJ whole genome shotgun (WGS) entry which is preliminary data.</text>
</comment>
<dbReference type="PANTHER" id="PTHR11941:SF27">
    <property type="entry name" value="ETHYLMALONYL-COA DECARBOXYLASE"/>
    <property type="match status" value="1"/>
</dbReference>
<dbReference type="EMBL" id="BARS01023962">
    <property type="protein sequence ID" value="GAG02375.1"/>
    <property type="molecule type" value="Genomic_DNA"/>
</dbReference>
<dbReference type="EC" id="4.1.1.94" evidence="7"/>
<keyword evidence="3" id="KW-0963">Cytoplasm</keyword>
<dbReference type="Gene3D" id="3.90.226.10">
    <property type="entry name" value="2-enoyl-CoA Hydratase, Chain A, domain 1"/>
    <property type="match status" value="1"/>
</dbReference>
<dbReference type="CDD" id="cd06558">
    <property type="entry name" value="crotonase-like"/>
    <property type="match status" value="1"/>
</dbReference>
<comment type="catalytic activity">
    <reaction evidence="5">
        <text>(2S)-ethylmalonyl-CoA + H(+) = butanoyl-CoA + CO2</text>
        <dbReference type="Rhea" id="RHEA:32131"/>
        <dbReference type="ChEBI" id="CHEBI:15378"/>
        <dbReference type="ChEBI" id="CHEBI:16526"/>
        <dbReference type="ChEBI" id="CHEBI:57371"/>
        <dbReference type="ChEBI" id="CHEBI:60909"/>
        <dbReference type="EC" id="4.1.1.94"/>
    </reaction>
    <physiologicalReaction direction="left-to-right" evidence="5">
        <dbReference type="Rhea" id="RHEA:32132"/>
    </physiologicalReaction>
</comment>
<evidence type="ECO:0000256" key="5">
    <source>
        <dbReference type="ARBA" id="ARBA00036343"/>
    </source>
</evidence>
<evidence type="ECO:0000256" key="3">
    <source>
        <dbReference type="ARBA" id="ARBA00022490"/>
    </source>
</evidence>